<name>Q0RL84_FRAAA</name>
<dbReference type="HOGENOM" id="CLU_2716545_0_0_11"/>
<evidence type="ECO:0000313" key="2">
    <source>
        <dbReference type="EMBL" id="CAJ61721.1"/>
    </source>
</evidence>
<dbReference type="EMBL" id="CT573213">
    <property type="protein sequence ID" value="CAJ61721.1"/>
    <property type="molecule type" value="Genomic_DNA"/>
</dbReference>
<organism evidence="2 3">
    <name type="scientific">Frankia alni (strain DSM 45986 / CECT 9034 / ACN14a)</name>
    <dbReference type="NCBI Taxonomy" id="326424"/>
    <lineage>
        <taxon>Bacteria</taxon>
        <taxon>Bacillati</taxon>
        <taxon>Actinomycetota</taxon>
        <taxon>Actinomycetes</taxon>
        <taxon>Frankiales</taxon>
        <taxon>Frankiaceae</taxon>
        <taxon>Frankia</taxon>
    </lineage>
</organism>
<dbReference type="KEGG" id="fal:FRAAL3077"/>
<evidence type="ECO:0000256" key="1">
    <source>
        <dbReference type="SAM" id="Phobius"/>
    </source>
</evidence>
<keyword evidence="1" id="KW-0812">Transmembrane</keyword>
<reference evidence="2 3" key="1">
    <citation type="journal article" date="2007" name="Genome Res.">
        <title>Genome characteristics of facultatively symbiotic Frankia sp. strains reflect host range and host plant biogeography.</title>
        <authorList>
            <person name="Normand P."/>
            <person name="Lapierre P."/>
            <person name="Tisa L.S."/>
            <person name="Gogarten J.P."/>
            <person name="Alloisio N."/>
            <person name="Bagnarol E."/>
            <person name="Bassi C.A."/>
            <person name="Berry A.M."/>
            <person name="Bickhart D.M."/>
            <person name="Choisne N."/>
            <person name="Couloux A."/>
            <person name="Cournoyer B."/>
            <person name="Cruveiller S."/>
            <person name="Daubin V."/>
            <person name="Demange N."/>
            <person name="Francino M.P."/>
            <person name="Goltsman E."/>
            <person name="Huang Y."/>
            <person name="Kopp O.R."/>
            <person name="Labarre L."/>
            <person name="Lapidus A."/>
            <person name="Lavire C."/>
            <person name="Marechal J."/>
            <person name="Martinez M."/>
            <person name="Mastronunzio J.E."/>
            <person name="Mullin B.C."/>
            <person name="Niemann J."/>
            <person name="Pujic P."/>
            <person name="Rawnsley T."/>
            <person name="Rouy Z."/>
            <person name="Schenowitz C."/>
            <person name="Sellstedt A."/>
            <person name="Tavares F."/>
            <person name="Tomkins J.P."/>
            <person name="Vallenet D."/>
            <person name="Valverde C."/>
            <person name="Wall L.G."/>
            <person name="Wang Y."/>
            <person name="Medigue C."/>
            <person name="Benson D.R."/>
        </authorList>
    </citation>
    <scope>NUCLEOTIDE SEQUENCE [LARGE SCALE GENOMIC DNA]</scope>
    <source>
        <strain evidence="3">DSM 45986 / CECT 9034 / ACN14a</strain>
    </source>
</reference>
<proteinExistence type="predicted"/>
<gene>
    <name evidence="2" type="ordered locus">FRAAL3077</name>
</gene>
<evidence type="ECO:0000313" key="3">
    <source>
        <dbReference type="Proteomes" id="UP000000657"/>
    </source>
</evidence>
<keyword evidence="1" id="KW-1133">Transmembrane helix</keyword>
<keyword evidence="3" id="KW-1185">Reference proteome</keyword>
<protein>
    <submittedName>
        <fullName evidence="2">MFS transporter</fullName>
    </submittedName>
</protein>
<sequence length="72" mass="7483">MLPSSTPLGGSIGSWLGIRAYNALGWNAVCPLVAVLAGLALTRHLPSLRSRTALSGRAASAEKLFGILMFVC</sequence>
<dbReference type="Proteomes" id="UP000000657">
    <property type="component" value="Chromosome"/>
</dbReference>
<dbReference type="AlphaFoldDB" id="Q0RL84"/>
<accession>Q0RL84</accession>
<keyword evidence="1" id="KW-0472">Membrane</keyword>
<feature type="transmembrane region" description="Helical" evidence="1">
    <location>
        <begin position="20"/>
        <end position="41"/>
    </location>
</feature>
<dbReference type="STRING" id="326424.FRAAL3077"/>